<dbReference type="InterPro" id="IPR004839">
    <property type="entry name" value="Aminotransferase_I/II_large"/>
</dbReference>
<evidence type="ECO:0000256" key="1">
    <source>
        <dbReference type="ARBA" id="ARBA00001933"/>
    </source>
</evidence>
<dbReference type="GO" id="GO:0030170">
    <property type="term" value="F:pyridoxal phosphate binding"/>
    <property type="evidence" value="ECO:0007669"/>
    <property type="project" value="InterPro"/>
</dbReference>
<dbReference type="InterPro" id="IPR050087">
    <property type="entry name" value="AON_synthase_class-II"/>
</dbReference>
<dbReference type="InterPro" id="IPR015421">
    <property type="entry name" value="PyrdxlP-dep_Trfase_major"/>
</dbReference>
<dbReference type="Gene3D" id="3.40.640.10">
    <property type="entry name" value="Type I PLP-dependent aspartate aminotransferase-like (Major domain)"/>
    <property type="match status" value="1"/>
</dbReference>
<dbReference type="SUPFAM" id="SSF53383">
    <property type="entry name" value="PLP-dependent transferases"/>
    <property type="match status" value="1"/>
</dbReference>
<comment type="similarity">
    <text evidence="2">Belongs to the class-II pyridoxal-phosphate-dependent aminotransferase family. BioF subfamily.</text>
</comment>
<dbReference type="InterPro" id="IPR015424">
    <property type="entry name" value="PyrdxlP-dep_Trfase"/>
</dbReference>
<dbReference type="PANTHER" id="PTHR13693">
    <property type="entry name" value="CLASS II AMINOTRANSFERASE/8-AMINO-7-OXONONANOATE SYNTHASE"/>
    <property type="match status" value="1"/>
</dbReference>
<evidence type="ECO:0000256" key="4">
    <source>
        <dbReference type="ARBA" id="ARBA00022898"/>
    </source>
</evidence>
<dbReference type="EMBL" id="FJUX01000050">
    <property type="protein sequence ID" value="CZT01205.1"/>
    <property type="molecule type" value="Genomic_DNA"/>
</dbReference>
<dbReference type="GO" id="GO:0009102">
    <property type="term" value="P:biotin biosynthetic process"/>
    <property type="evidence" value="ECO:0007669"/>
    <property type="project" value="TreeGrafter"/>
</dbReference>
<proteinExistence type="inferred from homology"/>
<protein>
    <submittedName>
        <fullName evidence="7">Related to 7-keto-8-aminopelargonate synthetase and related enzymes</fullName>
    </submittedName>
</protein>
<gene>
    <name evidence="7" type="ORF">RAG0_08940</name>
</gene>
<sequence length="392" mass="43208">MPQSINQSMKSLLSKRKDNSALRALTTTSSSSVDFSSNDFLSLSNSLIFKKAYLTELTTSPDFHLGSGGSRLLDGNSRYAENLEAEIAAFHGAPAALLFNSGFDANAGFFACVPQPGDVVLYDEFIHASVHEGMRLSRAGSCKSFSHNSLRELRERIEELREDEKAMRGERNVFVAVESLYSMDGDLAHLEAIVDLVDELLPKGNGLVVVDEAHSNGVYGEHGRGIVCSLGLEKRVFARLHTFGKGLACNGAAILCSPLTREYLINYARPLIYSTSMSFPSLAAIKVVYSLMRQGMTQPLINHLNELIEHMYRQLLSLLPHAKDQLTGVQILQIPNELPRSPIIALLTPEPRSLAKYCQEKGFVVRAIVPPTVPEGTQRVRDAKMARDEAWD</sequence>
<dbReference type="Gene3D" id="3.90.1150.10">
    <property type="entry name" value="Aspartate Aminotransferase, domain 1"/>
    <property type="match status" value="1"/>
</dbReference>
<evidence type="ECO:0000256" key="2">
    <source>
        <dbReference type="ARBA" id="ARBA00010008"/>
    </source>
</evidence>
<keyword evidence="8" id="KW-1185">Reference proteome</keyword>
<reference evidence="8" key="1">
    <citation type="submission" date="2016-03" db="EMBL/GenBank/DDBJ databases">
        <authorList>
            <person name="Guldener U."/>
        </authorList>
    </citation>
    <scope>NUCLEOTIDE SEQUENCE [LARGE SCALE GENOMIC DNA]</scope>
    <source>
        <strain evidence="8">04CH-RAC-A.6.1</strain>
    </source>
</reference>
<comment type="cofactor">
    <cofactor evidence="1">
        <name>pyridoxal 5'-phosphate</name>
        <dbReference type="ChEBI" id="CHEBI:597326"/>
    </cofactor>
</comment>
<evidence type="ECO:0000313" key="7">
    <source>
        <dbReference type="EMBL" id="CZT01205.1"/>
    </source>
</evidence>
<dbReference type="AlphaFoldDB" id="A0A1E1KT73"/>
<evidence type="ECO:0000256" key="5">
    <source>
        <dbReference type="SAM" id="Coils"/>
    </source>
</evidence>
<evidence type="ECO:0000259" key="6">
    <source>
        <dbReference type="Pfam" id="PF00155"/>
    </source>
</evidence>
<keyword evidence="3" id="KW-0808">Transferase</keyword>
<dbReference type="InterPro" id="IPR015422">
    <property type="entry name" value="PyrdxlP-dep_Trfase_small"/>
</dbReference>
<evidence type="ECO:0000313" key="8">
    <source>
        <dbReference type="Proteomes" id="UP000178912"/>
    </source>
</evidence>
<dbReference type="Proteomes" id="UP000178912">
    <property type="component" value="Unassembled WGS sequence"/>
</dbReference>
<dbReference type="PANTHER" id="PTHR13693:SF77">
    <property type="entry name" value="8-AMINO-7-OXONONANOATE SYNTHASE"/>
    <property type="match status" value="1"/>
</dbReference>
<organism evidence="7 8">
    <name type="scientific">Rhynchosporium agropyri</name>
    <dbReference type="NCBI Taxonomy" id="914238"/>
    <lineage>
        <taxon>Eukaryota</taxon>
        <taxon>Fungi</taxon>
        <taxon>Dikarya</taxon>
        <taxon>Ascomycota</taxon>
        <taxon>Pezizomycotina</taxon>
        <taxon>Leotiomycetes</taxon>
        <taxon>Helotiales</taxon>
        <taxon>Ploettnerulaceae</taxon>
        <taxon>Rhynchosporium</taxon>
    </lineage>
</organism>
<dbReference type="Pfam" id="PF00155">
    <property type="entry name" value="Aminotran_1_2"/>
    <property type="match status" value="1"/>
</dbReference>
<evidence type="ECO:0000256" key="3">
    <source>
        <dbReference type="ARBA" id="ARBA00022679"/>
    </source>
</evidence>
<keyword evidence="4" id="KW-0663">Pyridoxal phosphate</keyword>
<dbReference type="GO" id="GO:0016740">
    <property type="term" value="F:transferase activity"/>
    <property type="evidence" value="ECO:0007669"/>
    <property type="project" value="UniProtKB-KW"/>
</dbReference>
<accession>A0A1E1KT73</accession>
<feature type="domain" description="Aminotransferase class I/classII large" evidence="6">
    <location>
        <begin position="33"/>
        <end position="381"/>
    </location>
</feature>
<keyword evidence="5" id="KW-0175">Coiled coil</keyword>
<feature type="coiled-coil region" evidence="5">
    <location>
        <begin position="143"/>
        <end position="170"/>
    </location>
</feature>
<name>A0A1E1KT73_9HELO</name>
<dbReference type="OrthoDB" id="2382073at2759"/>